<dbReference type="EMBL" id="CAXDID020000052">
    <property type="protein sequence ID" value="CAL6005919.1"/>
    <property type="molecule type" value="Genomic_DNA"/>
</dbReference>
<keyword evidence="1" id="KW-0812">Transmembrane</keyword>
<evidence type="ECO:0000313" key="3">
    <source>
        <dbReference type="EMBL" id="CAL6005919.1"/>
    </source>
</evidence>
<accession>A0AA86P6A4</accession>
<keyword evidence="4" id="KW-1185">Reference proteome</keyword>
<organism evidence="2">
    <name type="scientific">Hexamita inflata</name>
    <dbReference type="NCBI Taxonomy" id="28002"/>
    <lineage>
        <taxon>Eukaryota</taxon>
        <taxon>Metamonada</taxon>
        <taxon>Diplomonadida</taxon>
        <taxon>Hexamitidae</taxon>
        <taxon>Hexamitinae</taxon>
        <taxon>Hexamita</taxon>
    </lineage>
</organism>
<keyword evidence="1" id="KW-0472">Membrane</keyword>
<feature type="transmembrane region" description="Helical" evidence="1">
    <location>
        <begin position="577"/>
        <end position="600"/>
    </location>
</feature>
<protein>
    <submittedName>
        <fullName evidence="2">Uncharacterized protein</fullName>
    </submittedName>
</protein>
<evidence type="ECO:0000313" key="2">
    <source>
        <dbReference type="EMBL" id="CAI9932581.1"/>
    </source>
</evidence>
<evidence type="ECO:0000313" key="4">
    <source>
        <dbReference type="Proteomes" id="UP001642409"/>
    </source>
</evidence>
<feature type="transmembrane region" description="Helical" evidence="1">
    <location>
        <begin position="92"/>
        <end position="109"/>
    </location>
</feature>
<dbReference type="Proteomes" id="UP001642409">
    <property type="component" value="Unassembled WGS sequence"/>
</dbReference>
<name>A0AA86P6A4_9EUKA</name>
<feature type="transmembrane region" description="Helical" evidence="1">
    <location>
        <begin position="498"/>
        <end position="517"/>
    </location>
</feature>
<gene>
    <name evidence="3" type="ORF">HINF_LOCUS19845</name>
    <name evidence="2" type="ORF">HINF_LOCUS20226</name>
</gene>
<proteinExistence type="predicted"/>
<reference evidence="2" key="1">
    <citation type="submission" date="2023-06" db="EMBL/GenBank/DDBJ databases">
        <authorList>
            <person name="Kurt Z."/>
        </authorList>
    </citation>
    <scope>NUCLEOTIDE SEQUENCE</scope>
</reference>
<sequence length="882" mass="103785">MTQCKNQQNQINFIKQLRNKMINVEFIFQLLFNVPNKFQRAYGAIIDQHFTCIFGYFGAYTSSSLKELIIFVTKYNIFYVILVYQYHESLKFAVIGTLTSIFMIVHYYHTNNKNQPQIQEQQIKYLQVGLETMFQKHFQQQISEVNILEKCERVVGSIRINLQNTMENTVLFSRLFEQACLQYKFQIFEASSNSIIFGANTAKPKHLQLDECVQVCYIVELIAKQLNMIISAGISSGTIQFAKYMFGNNQLIMQLGDSLQKSDLFTKQSFDEILIDINQFYKYYKYDFKPNMIEPQYVFTLNEKLIQFKGQQLNGVNIQIQQQMLQQIEQYFGDTQTVREFKMENIQEVSASDLDSQTINDEYQSQPTKHSNILLKIQEVHFNNQSIHKVSNQDYSIKYQTVIHKNVMLLSVEYIRRIKFFNKTQQFNQKQKIISVLLLTSINVQKLYNFIYSQYQYIFFAYCGNIEMTYERVENQFAIQIFSKILSVKYLIRTVKTVFAIDFSFKAFTILIVFFMLHSNKTKHKLKKYYFYIDQIIEKITFGVSLLSYMINQYNLEAIFIALNEYLETQLQYNHMVIRYSIAHVTLIVMFSSINLTTMLDVTLQSPFTMSRNMKVILSLEIIHFVYFYKSNPWYAFLFLFSQLQQIPWLLYQFQISINNIGQQIKIAEYVKKQKTILSRRRNILDVECELLMLSENQPILISEIIGDQTVNYIKIDINPSKVDKQIQYLFNLVQNQDLKKYPVIQMNQSYIFKVEYSNQYSCEFAESVNHILQDINSLFDNNSHFHIAMINIKANSSKWVCYSSELINVNIILTALLSLLKKHSIGIVLSGGDLKVIPLCCNNVHCDVIGEAADEIEDQQNKRKNQTIYLVLQSGYVCQFL</sequence>
<feature type="transmembrane region" description="Helical" evidence="1">
    <location>
        <begin position="529"/>
        <end position="551"/>
    </location>
</feature>
<feature type="transmembrane region" description="Helical" evidence="1">
    <location>
        <begin position="612"/>
        <end position="629"/>
    </location>
</feature>
<dbReference type="AlphaFoldDB" id="A0AA86P6A4"/>
<keyword evidence="1" id="KW-1133">Transmembrane helix</keyword>
<comment type="caution">
    <text evidence="2">The sequence shown here is derived from an EMBL/GenBank/DDBJ whole genome shotgun (WGS) entry which is preliminary data.</text>
</comment>
<reference evidence="3 4" key="2">
    <citation type="submission" date="2024-07" db="EMBL/GenBank/DDBJ databases">
        <authorList>
            <person name="Akdeniz Z."/>
        </authorList>
    </citation>
    <scope>NUCLEOTIDE SEQUENCE [LARGE SCALE GENOMIC DNA]</scope>
</reference>
<evidence type="ECO:0000256" key="1">
    <source>
        <dbReference type="SAM" id="Phobius"/>
    </source>
</evidence>
<dbReference type="EMBL" id="CATOUU010000517">
    <property type="protein sequence ID" value="CAI9932581.1"/>
    <property type="molecule type" value="Genomic_DNA"/>
</dbReference>